<dbReference type="EMBL" id="KM652554">
    <property type="protein sequence ID" value="AIW02581.1"/>
    <property type="molecule type" value="Genomic_DNA"/>
</dbReference>
<sequence length="255" mass="28409">MGTLKGLAAIRAHNEKQAQAAKEREARLNSAKVEYLSLNDGQSVKVRFLQEMDAEAKNYDKARGVGVGVVEHSVYDKANRRMYRTACLMDDEGRCYGCERYRAGDKDYSTKRNYYINVLVDAMDGEAPKTMVLSRSLGSSFFEKLITMHDLLDSITEHNFKVTRTGTSKDTKWDLQLLKGDAALDDSEAVVHDIDNEANGIIRRYPYEATSERASQEQYFAGETYKQKEGGASDSGNANSGGGAKSSGYNMDESW</sequence>
<evidence type="ECO:0008006" key="4">
    <source>
        <dbReference type="Google" id="ProtNLM"/>
    </source>
</evidence>
<evidence type="ECO:0000256" key="1">
    <source>
        <dbReference type="SAM" id="MobiDB-lite"/>
    </source>
</evidence>
<dbReference type="OrthoDB" id="11908at10239"/>
<organism evidence="2 3">
    <name type="scientific">Streptomyces phage Jay2Jay</name>
    <dbReference type="NCBI Taxonomy" id="1556290"/>
    <lineage>
        <taxon>Viruses</taxon>
        <taxon>Duplodnaviria</taxon>
        <taxon>Heunggongvirae</taxon>
        <taxon>Uroviricota</taxon>
        <taxon>Caudoviricetes</taxon>
        <taxon>Stanwilliamsviridae</taxon>
        <taxon>Boydwoodruffvirinae</taxon>
        <taxon>Samistivirus</taxon>
        <taxon>Samistivirus jay2jay</taxon>
    </lineage>
</organism>
<keyword evidence="3" id="KW-1185">Reference proteome</keyword>
<dbReference type="Proteomes" id="UP000030200">
    <property type="component" value="Segment"/>
</dbReference>
<dbReference type="GeneID" id="26796812"/>
<dbReference type="KEGG" id="vg:26796812"/>
<accession>A0A0A0RKU3</accession>
<protein>
    <recommendedName>
        <fullName evidence="4">SsDNA binding protein</fullName>
    </recommendedName>
</protein>
<feature type="compositionally biased region" description="Low complexity" evidence="1">
    <location>
        <begin position="246"/>
        <end position="255"/>
    </location>
</feature>
<reference evidence="2 3" key="1">
    <citation type="submission" date="2014-09" db="EMBL/GenBank/DDBJ databases">
        <authorList>
            <person name="Gicewicz E.A."/>
            <person name="Hiryak K.M."/>
            <person name="Horoschock A.N."/>
            <person name="Kneeream E.R."/>
            <person name="Luchetta J."/>
            <person name="Mikolon A.R."/>
            <person name="Smith S.N."/>
            <person name="Svintozelskiy S."/>
            <person name="Yucha M.L."/>
            <person name="Manna D.P."/>
            <person name="Pidcock K.A."/>
            <person name="Laing C.E."/>
            <person name="Schaff J.E."/>
            <person name="Dashiell C.L."/>
            <person name="Macialek J.A."/>
            <person name="Anders K.R."/>
            <person name="Braun M.A."/>
            <person name="Delesalle V.A."/>
            <person name="Hughes L.E."/>
            <person name="Ware V.C."/>
            <person name="Bradley K.W."/>
            <person name="Barker L.P."/>
            <person name="Asai D.J."/>
            <person name="Bowman C.A."/>
            <person name="Russell D.A."/>
            <person name="Pope W.H."/>
            <person name="Jacobs-Sera D."/>
            <person name="Hendrix R.W."/>
            <person name="Hatfull G.F."/>
        </authorList>
    </citation>
    <scope>NUCLEOTIDE SEQUENCE [LARGE SCALE GENOMIC DNA]</scope>
</reference>
<evidence type="ECO:0000313" key="3">
    <source>
        <dbReference type="Proteomes" id="UP000030200"/>
    </source>
</evidence>
<name>A0A0A0RKU3_9CAUD</name>
<proteinExistence type="predicted"/>
<gene>
    <name evidence="2" type="primary">83</name>
    <name evidence="2" type="ORF">PBI_JAY2JAY_83</name>
</gene>
<evidence type="ECO:0000313" key="2">
    <source>
        <dbReference type="EMBL" id="AIW02581.1"/>
    </source>
</evidence>
<dbReference type="RefSeq" id="YP_009225808.1">
    <property type="nucleotide sequence ID" value="NC_029098.1"/>
</dbReference>
<feature type="region of interest" description="Disordered" evidence="1">
    <location>
        <begin position="213"/>
        <end position="255"/>
    </location>
</feature>